<dbReference type="AlphaFoldDB" id="A0A1G8CUB2"/>
<dbReference type="GO" id="GO:0008395">
    <property type="term" value="F:steroid hydroxylase activity"/>
    <property type="evidence" value="ECO:0007669"/>
    <property type="project" value="TreeGrafter"/>
</dbReference>
<dbReference type="GO" id="GO:0006707">
    <property type="term" value="P:cholesterol catabolic process"/>
    <property type="evidence" value="ECO:0007669"/>
    <property type="project" value="TreeGrafter"/>
</dbReference>
<gene>
    <name evidence="2" type="ORF">SAMN05216553_12450</name>
</gene>
<evidence type="ECO:0000313" key="2">
    <source>
        <dbReference type="EMBL" id="SDH49107.1"/>
    </source>
</evidence>
<dbReference type="Pfam" id="PF00067">
    <property type="entry name" value="p450"/>
    <property type="match status" value="1"/>
</dbReference>
<dbReference type="Proteomes" id="UP000199623">
    <property type="component" value="Unassembled WGS sequence"/>
</dbReference>
<sequence length="410" mass="44727">MSAPPATLDLTDLDLFVNGGHHAVFDWLREHDPVHWNATRDGSGFWAVTRHGDLVTAYREHGVFSSAAGAMLGGSIGSQIDSATGLMLVASDPPRQRQLRHVLHGAFAGHLLDRVREQVTGLVDRAVDRALADGGCDFATEIAPELPAGALMAMVGLDHDQARHLISLTRRMIGYRDPVLTEGGGTDRFGLAETQAEIFEFFADLLQDPRMTRGDGLVGLLSRATLNGRPMSEEEVLFNCMNVAVGGNETSSYTACTGALTLTAHPEQHERLLSEPVLLEPAINEMLRWASVNAYVQRVAKRDFELGGTTIRAGESVTLWNVSANRDARVFDDPHTFDITRTPNRHLAYGSGIHRCIGAQVAQIELETLFGRVVRDKIRFTLAGPPAPLRSNFILGTTSLPVHVTAERHH</sequence>
<name>A0A1G8CUB2_9PSEU</name>
<organism evidence="2 3">
    <name type="scientific">Lentzea fradiae</name>
    <dbReference type="NCBI Taxonomy" id="200378"/>
    <lineage>
        <taxon>Bacteria</taxon>
        <taxon>Bacillati</taxon>
        <taxon>Actinomycetota</taxon>
        <taxon>Actinomycetes</taxon>
        <taxon>Pseudonocardiales</taxon>
        <taxon>Pseudonocardiaceae</taxon>
        <taxon>Lentzea</taxon>
    </lineage>
</organism>
<dbReference type="PANTHER" id="PTHR46696">
    <property type="entry name" value="P450, PUTATIVE (EUROFUNG)-RELATED"/>
    <property type="match status" value="1"/>
</dbReference>
<dbReference type="GO" id="GO:0020037">
    <property type="term" value="F:heme binding"/>
    <property type="evidence" value="ECO:0007669"/>
    <property type="project" value="InterPro"/>
</dbReference>
<dbReference type="InterPro" id="IPR036396">
    <property type="entry name" value="Cyt_P450_sf"/>
</dbReference>
<dbReference type="OrthoDB" id="5241086at2"/>
<keyword evidence="3" id="KW-1185">Reference proteome</keyword>
<dbReference type="STRING" id="200378.SAMN05216553_12450"/>
<proteinExistence type="inferred from homology"/>
<protein>
    <submittedName>
        <fullName evidence="2">Cytochrome P450</fullName>
    </submittedName>
</protein>
<dbReference type="InterPro" id="IPR001128">
    <property type="entry name" value="Cyt_P450"/>
</dbReference>
<dbReference type="GO" id="GO:0005506">
    <property type="term" value="F:iron ion binding"/>
    <property type="evidence" value="ECO:0007669"/>
    <property type="project" value="InterPro"/>
</dbReference>
<reference evidence="3" key="1">
    <citation type="submission" date="2016-10" db="EMBL/GenBank/DDBJ databases">
        <authorList>
            <person name="Varghese N."/>
            <person name="Submissions S."/>
        </authorList>
    </citation>
    <scope>NUCLEOTIDE SEQUENCE [LARGE SCALE GENOMIC DNA]</scope>
    <source>
        <strain evidence="3">CGMCC 4.3506</strain>
    </source>
</reference>
<evidence type="ECO:0000313" key="3">
    <source>
        <dbReference type="Proteomes" id="UP000199623"/>
    </source>
</evidence>
<dbReference type="EMBL" id="FNCC01000024">
    <property type="protein sequence ID" value="SDH49107.1"/>
    <property type="molecule type" value="Genomic_DNA"/>
</dbReference>
<comment type="similarity">
    <text evidence="1">Belongs to the cytochrome P450 family.</text>
</comment>
<accession>A0A1G8CUB2</accession>
<dbReference type="SUPFAM" id="SSF48264">
    <property type="entry name" value="Cytochrome P450"/>
    <property type="match status" value="1"/>
</dbReference>
<dbReference type="PRINTS" id="PR00359">
    <property type="entry name" value="BP450"/>
</dbReference>
<dbReference type="PANTHER" id="PTHR46696:SF4">
    <property type="entry name" value="BIOTIN BIOSYNTHESIS CYTOCHROME P450"/>
    <property type="match status" value="1"/>
</dbReference>
<dbReference type="RefSeq" id="WP_090059786.1">
    <property type="nucleotide sequence ID" value="NZ_FNCC01000024.1"/>
</dbReference>
<evidence type="ECO:0000256" key="1">
    <source>
        <dbReference type="ARBA" id="ARBA00010617"/>
    </source>
</evidence>
<dbReference type="CDD" id="cd11033">
    <property type="entry name" value="CYP142-like"/>
    <property type="match status" value="1"/>
</dbReference>
<dbReference type="GO" id="GO:0036199">
    <property type="term" value="F:cholest-4-en-3-one 26-monooxygenase activity"/>
    <property type="evidence" value="ECO:0007669"/>
    <property type="project" value="TreeGrafter"/>
</dbReference>
<dbReference type="Gene3D" id="1.10.630.10">
    <property type="entry name" value="Cytochrome P450"/>
    <property type="match status" value="1"/>
</dbReference>
<dbReference type="InterPro" id="IPR002397">
    <property type="entry name" value="Cyt_P450_B"/>
</dbReference>